<proteinExistence type="predicted"/>
<dbReference type="EMBL" id="AZRA01000062">
    <property type="protein sequence ID" value="KDB51984.1"/>
    <property type="molecule type" value="Genomic_DNA"/>
</dbReference>
<dbReference type="AlphaFoldDB" id="A0A059KLB7"/>
<dbReference type="PANTHER" id="PTHR13061:SF29">
    <property type="entry name" value="GAMMA CARBONIC ANHYDRASE-LIKE 1, MITOCHONDRIAL-RELATED"/>
    <property type="match status" value="1"/>
</dbReference>
<evidence type="ECO:0000313" key="2">
    <source>
        <dbReference type="Proteomes" id="UP000026714"/>
    </source>
</evidence>
<keyword evidence="2" id="KW-1185">Reference proteome</keyword>
<dbReference type="Gene3D" id="2.160.10.10">
    <property type="entry name" value="Hexapeptide repeat proteins"/>
    <property type="match status" value="1"/>
</dbReference>
<dbReference type="eggNOG" id="COG0663">
    <property type="taxonomic scope" value="Bacteria"/>
</dbReference>
<dbReference type="PATRIC" id="fig|1286631.3.peg.2409"/>
<accession>A0A059KLB7</accession>
<name>A0A059KLB7_9BURK</name>
<dbReference type="SUPFAM" id="SSF51161">
    <property type="entry name" value="Trimeric LpxA-like enzymes"/>
    <property type="match status" value="1"/>
</dbReference>
<gene>
    <name evidence="1" type="ORF">X805_24620</name>
</gene>
<dbReference type="Pfam" id="PF00132">
    <property type="entry name" value="Hexapep"/>
    <property type="match status" value="1"/>
</dbReference>
<reference evidence="1 2" key="1">
    <citation type="journal article" date="2014" name="FEMS Microbiol. Ecol.">
        <title>Sphaerotilus natans encrusted with nanoball-shaped Fe(III) oxide minerals formed by nitrate-reducing mixotrophic Fe(II) oxidation.</title>
        <authorList>
            <person name="Park S."/>
            <person name="Kim D.H."/>
            <person name="Lee J.H."/>
            <person name="Hur H.G."/>
        </authorList>
    </citation>
    <scope>NUCLEOTIDE SEQUENCE [LARGE SCALE GENOMIC DNA]</scope>
    <source>
        <strain evidence="1 2">DSM 6575</strain>
    </source>
</reference>
<evidence type="ECO:0000313" key="1">
    <source>
        <dbReference type="EMBL" id="KDB51984.1"/>
    </source>
</evidence>
<organism evidence="1 2">
    <name type="scientific">Sphaerotilus natans subsp. natans DSM 6575</name>
    <dbReference type="NCBI Taxonomy" id="1286631"/>
    <lineage>
        <taxon>Bacteria</taxon>
        <taxon>Pseudomonadati</taxon>
        <taxon>Pseudomonadota</taxon>
        <taxon>Betaproteobacteria</taxon>
        <taxon>Burkholderiales</taxon>
        <taxon>Sphaerotilaceae</taxon>
        <taxon>Sphaerotilus</taxon>
    </lineage>
</organism>
<dbReference type="CDD" id="cd04645">
    <property type="entry name" value="LbH_gamma_CA_like"/>
    <property type="match status" value="1"/>
</dbReference>
<sequence length="179" mass="18552">MSGSYRLNGQAPRLAAEVFVAPGAHLVGQVEIGQASSVWFGAVLRGDNAPITLGARCNVQEGAVLHTDPGFALQIGDEVTIGHQAMLHGCRIGAGSLIGIQAVVLNGAVIGEECLIGAGALVPEGREFPPRSLILGTPAKVVRPLTEAEVARLRQSAALYAEKGRQFATGLEPEDGRLV</sequence>
<protein>
    <recommendedName>
        <fullName evidence="3">Gamma carbonic anhydrase family protein</fullName>
    </recommendedName>
</protein>
<dbReference type="STRING" id="34103.SAMN05421778_10674"/>
<dbReference type="RefSeq" id="WP_037482345.1">
    <property type="nucleotide sequence ID" value="NZ_AZRA01000062.1"/>
</dbReference>
<dbReference type="InterPro" id="IPR001451">
    <property type="entry name" value="Hexapep"/>
</dbReference>
<dbReference type="InterPro" id="IPR047324">
    <property type="entry name" value="LbH_gamma_CA-like"/>
</dbReference>
<dbReference type="PANTHER" id="PTHR13061">
    <property type="entry name" value="DYNACTIN SUBUNIT P25"/>
    <property type="match status" value="1"/>
</dbReference>
<dbReference type="Proteomes" id="UP000026714">
    <property type="component" value="Unassembled WGS sequence"/>
</dbReference>
<evidence type="ECO:0008006" key="3">
    <source>
        <dbReference type="Google" id="ProtNLM"/>
    </source>
</evidence>
<dbReference type="InterPro" id="IPR050484">
    <property type="entry name" value="Transf_Hexapept/Carb_Anhydrase"/>
</dbReference>
<comment type="caution">
    <text evidence="1">The sequence shown here is derived from an EMBL/GenBank/DDBJ whole genome shotgun (WGS) entry which is preliminary data.</text>
</comment>
<dbReference type="InterPro" id="IPR011004">
    <property type="entry name" value="Trimer_LpxA-like_sf"/>
</dbReference>